<dbReference type="GO" id="GO:0004750">
    <property type="term" value="F:D-ribulose-phosphate 3-epimerase activity"/>
    <property type="evidence" value="ECO:0007669"/>
    <property type="project" value="UniProtKB-UniRule"/>
</dbReference>
<feature type="binding site" evidence="10 13">
    <location>
        <position position="64"/>
    </location>
    <ligand>
        <name>a divalent metal cation</name>
        <dbReference type="ChEBI" id="CHEBI:60240"/>
    </ligand>
</feature>
<dbReference type="CDD" id="cd00429">
    <property type="entry name" value="RPE"/>
    <property type="match status" value="1"/>
</dbReference>
<dbReference type="Gene3D" id="3.20.20.70">
    <property type="entry name" value="Aldolase class I"/>
    <property type="match status" value="1"/>
</dbReference>
<feature type="binding site" evidence="10 13">
    <location>
        <position position="31"/>
    </location>
    <ligand>
        <name>a divalent metal cation</name>
        <dbReference type="ChEBI" id="CHEBI:60240"/>
    </ligand>
</feature>
<comment type="similarity">
    <text evidence="6 10 11">Belongs to the ribulose-phosphate 3-epimerase family.</text>
</comment>
<dbReference type="InterPro" id="IPR011060">
    <property type="entry name" value="RibuloseP-bd_barrel"/>
</dbReference>
<dbReference type="PANTHER" id="PTHR11749">
    <property type="entry name" value="RIBULOSE-5-PHOSPHATE-3-EPIMERASE"/>
    <property type="match status" value="1"/>
</dbReference>
<evidence type="ECO:0000256" key="4">
    <source>
        <dbReference type="ARBA" id="ARBA00001947"/>
    </source>
</evidence>
<evidence type="ECO:0000313" key="15">
    <source>
        <dbReference type="EMBL" id="HIR48217.1"/>
    </source>
</evidence>
<dbReference type="InterPro" id="IPR026019">
    <property type="entry name" value="Ribul_P_3_epim"/>
</dbReference>
<dbReference type="PROSITE" id="PS01085">
    <property type="entry name" value="RIBUL_P_3_EPIMER_1"/>
    <property type="match status" value="1"/>
</dbReference>
<feature type="binding site" evidence="10 14">
    <location>
        <begin position="140"/>
        <end position="143"/>
    </location>
    <ligand>
        <name>substrate</name>
    </ligand>
</feature>
<comment type="catalytic activity">
    <reaction evidence="1 10 11">
        <text>D-ribulose 5-phosphate = D-xylulose 5-phosphate</text>
        <dbReference type="Rhea" id="RHEA:13677"/>
        <dbReference type="ChEBI" id="CHEBI:57737"/>
        <dbReference type="ChEBI" id="CHEBI:58121"/>
        <dbReference type="EC" id="5.1.3.1"/>
    </reaction>
</comment>
<feature type="active site" description="Proton acceptor" evidence="10 12">
    <location>
        <position position="33"/>
    </location>
</feature>
<dbReference type="EMBL" id="DVGZ01000121">
    <property type="protein sequence ID" value="HIR48217.1"/>
    <property type="molecule type" value="Genomic_DNA"/>
</dbReference>
<dbReference type="Proteomes" id="UP000824242">
    <property type="component" value="Unassembled WGS sequence"/>
</dbReference>
<dbReference type="PIRSF" id="PIRSF001461">
    <property type="entry name" value="RPE"/>
    <property type="match status" value="1"/>
</dbReference>
<dbReference type="FunFam" id="3.20.20.70:FF:000004">
    <property type="entry name" value="Ribulose-phosphate 3-epimerase"/>
    <property type="match status" value="1"/>
</dbReference>
<evidence type="ECO:0000256" key="12">
    <source>
        <dbReference type="PIRSR" id="PIRSR001461-1"/>
    </source>
</evidence>
<dbReference type="NCBIfam" id="TIGR01163">
    <property type="entry name" value="rpe"/>
    <property type="match status" value="1"/>
</dbReference>
<feature type="active site" description="Proton donor" evidence="10 12">
    <location>
        <position position="173"/>
    </location>
</feature>
<evidence type="ECO:0000256" key="7">
    <source>
        <dbReference type="ARBA" id="ARBA00013188"/>
    </source>
</evidence>
<gene>
    <name evidence="10 15" type="primary">rpe</name>
    <name evidence="15" type="ORF">IAB89_11295</name>
</gene>
<feature type="binding site" evidence="14">
    <location>
        <begin position="195"/>
        <end position="196"/>
    </location>
    <ligand>
        <name>substrate</name>
    </ligand>
</feature>
<dbReference type="NCBIfam" id="NF004076">
    <property type="entry name" value="PRK05581.1-4"/>
    <property type="match status" value="1"/>
</dbReference>
<comment type="cofactor">
    <cofactor evidence="2">
        <name>Mn(2+)</name>
        <dbReference type="ChEBI" id="CHEBI:29035"/>
    </cofactor>
</comment>
<feature type="binding site" evidence="10 14">
    <location>
        <position position="64"/>
    </location>
    <ligand>
        <name>substrate</name>
    </ligand>
</feature>
<dbReference type="PROSITE" id="PS01086">
    <property type="entry name" value="RIBUL_P_3_EPIMER_2"/>
    <property type="match status" value="1"/>
</dbReference>
<keyword evidence="8 10" id="KW-0479">Metal-binding</keyword>
<evidence type="ECO:0000256" key="3">
    <source>
        <dbReference type="ARBA" id="ARBA00001941"/>
    </source>
</evidence>
<evidence type="ECO:0000256" key="2">
    <source>
        <dbReference type="ARBA" id="ARBA00001936"/>
    </source>
</evidence>
<evidence type="ECO:0000256" key="1">
    <source>
        <dbReference type="ARBA" id="ARBA00001782"/>
    </source>
</evidence>
<feature type="binding site" evidence="10 14">
    <location>
        <position position="6"/>
    </location>
    <ligand>
        <name>substrate</name>
    </ligand>
</feature>
<dbReference type="GO" id="GO:0046872">
    <property type="term" value="F:metal ion binding"/>
    <property type="evidence" value="ECO:0007669"/>
    <property type="project" value="UniProtKB-UniRule"/>
</dbReference>
<evidence type="ECO:0000256" key="9">
    <source>
        <dbReference type="ARBA" id="ARBA00023235"/>
    </source>
</evidence>
<comment type="cofactor">
    <cofactor evidence="10 13">
        <name>a divalent metal cation</name>
        <dbReference type="ChEBI" id="CHEBI:60240"/>
    </cofactor>
    <text evidence="10 13">Binds 1 divalent metal cation per subunit.</text>
</comment>
<comment type="function">
    <text evidence="10">Catalyzes the reversible epimerization of D-ribulose 5-phosphate to D-xylulose 5-phosphate.</text>
</comment>
<comment type="pathway">
    <text evidence="10">Carbohydrate degradation.</text>
</comment>
<evidence type="ECO:0000256" key="8">
    <source>
        <dbReference type="ARBA" id="ARBA00022723"/>
    </source>
</evidence>
<feature type="binding site" evidence="10 13">
    <location>
        <position position="173"/>
    </location>
    <ligand>
        <name>a divalent metal cation</name>
        <dbReference type="ChEBI" id="CHEBI:60240"/>
    </ligand>
</feature>
<proteinExistence type="inferred from homology"/>
<evidence type="ECO:0000256" key="13">
    <source>
        <dbReference type="PIRSR" id="PIRSR001461-2"/>
    </source>
</evidence>
<reference evidence="15" key="2">
    <citation type="journal article" date="2021" name="PeerJ">
        <title>Extensive microbial diversity within the chicken gut microbiome revealed by metagenomics and culture.</title>
        <authorList>
            <person name="Gilroy R."/>
            <person name="Ravi A."/>
            <person name="Getino M."/>
            <person name="Pursley I."/>
            <person name="Horton D.L."/>
            <person name="Alikhan N.F."/>
            <person name="Baker D."/>
            <person name="Gharbi K."/>
            <person name="Hall N."/>
            <person name="Watson M."/>
            <person name="Adriaenssens E.M."/>
            <person name="Foster-Nyarko E."/>
            <person name="Jarju S."/>
            <person name="Secka A."/>
            <person name="Antonio M."/>
            <person name="Oren A."/>
            <person name="Chaudhuri R.R."/>
            <person name="La Ragione R."/>
            <person name="Hildebrand F."/>
            <person name="Pallen M.J."/>
        </authorList>
    </citation>
    <scope>NUCLEOTIDE SEQUENCE</scope>
    <source>
        <strain evidence="15">ChiSxjej1B13-7958</strain>
    </source>
</reference>
<dbReference type="Pfam" id="PF00834">
    <property type="entry name" value="Ribul_P_3_epim"/>
    <property type="match status" value="1"/>
</dbReference>
<evidence type="ECO:0000256" key="6">
    <source>
        <dbReference type="ARBA" id="ARBA00009541"/>
    </source>
</evidence>
<dbReference type="GO" id="GO:0019323">
    <property type="term" value="P:pentose catabolic process"/>
    <property type="evidence" value="ECO:0007669"/>
    <property type="project" value="UniProtKB-UniRule"/>
</dbReference>
<protein>
    <recommendedName>
        <fullName evidence="7 10">Ribulose-phosphate 3-epimerase</fullName>
        <ecNumber evidence="7 10">5.1.3.1</ecNumber>
    </recommendedName>
</protein>
<evidence type="ECO:0000313" key="16">
    <source>
        <dbReference type="Proteomes" id="UP000824242"/>
    </source>
</evidence>
<keyword evidence="13" id="KW-0862">Zinc</keyword>
<dbReference type="AlphaFoldDB" id="A0A9D1AQ48"/>
<accession>A0A9D1AQ48</accession>
<feature type="binding site" evidence="14">
    <location>
        <position position="175"/>
    </location>
    <ligand>
        <name>substrate</name>
    </ligand>
</feature>
<dbReference type="InterPro" id="IPR000056">
    <property type="entry name" value="Ribul_P_3_epim-like"/>
</dbReference>
<dbReference type="SUPFAM" id="SSF51366">
    <property type="entry name" value="Ribulose-phoshate binding barrel"/>
    <property type="match status" value="1"/>
</dbReference>
<keyword evidence="13" id="KW-0170">Cobalt</keyword>
<dbReference type="EC" id="5.1.3.1" evidence="7 10"/>
<name>A0A9D1AQ48_9FIRM</name>
<keyword evidence="10 11" id="KW-0119">Carbohydrate metabolism</keyword>
<evidence type="ECO:0000256" key="10">
    <source>
        <dbReference type="HAMAP-Rule" id="MF_02227"/>
    </source>
</evidence>
<dbReference type="GO" id="GO:0006098">
    <property type="term" value="P:pentose-phosphate shunt"/>
    <property type="evidence" value="ECO:0007669"/>
    <property type="project" value="UniProtKB-UniRule"/>
</dbReference>
<keyword evidence="13" id="KW-0464">Manganese</keyword>
<feature type="binding site" evidence="10">
    <location>
        <begin position="173"/>
        <end position="175"/>
    </location>
    <ligand>
        <name>substrate</name>
    </ligand>
</feature>
<dbReference type="HAMAP" id="MF_02227">
    <property type="entry name" value="RPE"/>
    <property type="match status" value="1"/>
</dbReference>
<dbReference type="GO" id="GO:0005737">
    <property type="term" value="C:cytoplasm"/>
    <property type="evidence" value="ECO:0007669"/>
    <property type="project" value="UniProtKB-ARBA"/>
</dbReference>
<sequence>MKIAPSMLSSDFARMGEETRRMAESGADFIHLDVMDGNFVPNLTFGAPVIAAIRPYTDVFFDVHLMIREPQKYIEDFAKAGANGITFHLESEGDPAETIRRIREAGCLPAIALKPGTPAERVFPYLESLAMVLVMTVEPGFGGQKFQPAMMDKVRAVRARAMAQGLDLPVQIDGGVSLETIGEAARAGVSICVAGTGVFRAPDAAQAIRDLKEAARAACGEAC</sequence>
<comment type="cofactor">
    <cofactor evidence="3">
        <name>Co(2+)</name>
        <dbReference type="ChEBI" id="CHEBI:48828"/>
    </cofactor>
</comment>
<evidence type="ECO:0000256" key="14">
    <source>
        <dbReference type="PIRSR" id="PIRSR001461-3"/>
    </source>
</evidence>
<dbReference type="InterPro" id="IPR013785">
    <property type="entry name" value="Aldolase_TIM"/>
</dbReference>
<comment type="caution">
    <text evidence="10">Lacks conserved residue(s) required for the propagation of feature annotation.</text>
</comment>
<comment type="cofactor">
    <cofactor evidence="5">
        <name>Fe(2+)</name>
        <dbReference type="ChEBI" id="CHEBI:29033"/>
    </cofactor>
</comment>
<comment type="cofactor">
    <cofactor evidence="4">
        <name>Zn(2+)</name>
        <dbReference type="ChEBI" id="CHEBI:29105"/>
    </cofactor>
</comment>
<feature type="binding site" evidence="10 13">
    <location>
        <position position="33"/>
    </location>
    <ligand>
        <name>a divalent metal cation</name>
        <dbReference type="ChEBI" id="CHEBI:60240"/>
    </ligand>
</feature>
<evidence type="ECO:0000256" key="11">
    <source>
        <dbReference type="PIRNR" id="PIRNR001461"/>
    </source>
</evidence>
<evidence type="ECO:0000256" key="5">
    <source>
        <dbReference type="ARBA" id="ARBA00001954"/>
    </source>
</evidence>
<keyword evidence="9 10" id="KW-0413">Isomerase</keyword>
<reference evidence="15" key="1">
    <citation type="submission" date="2020-10" db="EMBL/GenBank/DDBJ databases">
        <authorList>
            <person name="Gilroy R."/>
        </authorList>
    </citation>
    <scope>NUCLEOTIDE SEQUENCE</scope>
    <source>
        <strain evidence="15">ChiSxjej1B13-7958</strain>
    </source>
</reference>
<comment type="caution">
    <text evidence="15">The sequence shown here is derived from an EMBL/GenBank/DDBJ whole genome shotgun (WGS) entry which is preliminary data.</text>
</comment>
<organism evidence="15 16">
    <name type="scientific">Candidatus Caccousia avicola</name>
    <dbReference type="NCBI Taxonomy" id="2840721"/>
    <lineage>
        <taxon>Bacteria</taxon>
        <taxon>Bacillati</taxon>
        <taxon>Bacillota</taxon>
        <taxon>Clostridia</taxon>
        <taxon>Eubacteriales</taxon>
        <taxon>Oscillospiraceae</taxon>
        <taxon>Oscillospiraceae incertae sedis</taxon>
        <taxon>Candidatus Caccousia</taxon>
    </lineage>
</organism>